<feature type="region of interest" description="Disordered" evidence="1">
    <location>
        <begin position="260"/>
        <end position="283"/>
    </location>
</feature>
<dbReference type="Pfam" id="PF06013">
    <property type="entry name" value="WXG100"/>
    <property type="match status" value="1"/>
</dbReference>
<accession>A0ABV9YUS6</accession>
<dbReference type="RefSeq" id="WP_378038698.1">
    <property type="nucleotide sequence ID" value="NZ_JBHSIV010000035.1"/>
</dbReference>
<dbReference type="Proteomes" id="UP001595947">
    <property type="component" value="Unassembled WGS sequence"/>
</dbReference>
<proteinExistence type="predicted"/>
<dbReference type="Gene3D" id="1.10.287.1060">
    <property type="entry name" value="ESAT-6-like"/>
    <property type="match status" value="1"/>
</dbReference>
<dbReference type="InterPro" id="IPR036689">
    <property type="entry name" value="ESAT-6-like_sf"/>
</dbReference>
<dbReference type="InterPro" id="IPR010310">
    <property type="entry name" value="T7SS_ESAT-6-like"/>
</dbReference>
<evidence type="ECO:0000313" key="3">
    <source>
        <dbReference type="Proteomes" id="UP001595947"/>
    </source>
</evidence>
<dbReference type="SUPFAM" id="SSF140453">
    <property type="entry name" value="EsxAB dimer-like"/>
    <property type="match status" value="1"/>
</dbReference>
<protein>
    <submittedName>
        <fullName evidence="2">WXG100 family type VII secretion target</fullName>
    </submittedName>
</protein>
<keyword evidence="3" id="KW-1185">Reference proteome</keyword>
<feature type="compositionally biased region" description="Acidic residues" evidence="1">
    <location>
        <begin position="264"/>
        <end position="283"/>
    </location>
</feature>
<evidence type="ECO:0000313" key="2">
    <source>
        <dbReference type="EMBL" id="MFC5065367.1"/>
    </source>
</evidence>
<gene>
    <name evidence="2" type="ORF">ACFPBZ_24335</name>
</gene>
<reference evidence="3" key="1">
    <citation type="journal article" date="2019" name="Int. J. Syst. Evol. Microbiol.">
        <title>The Global Catalogue of Microorganisms (GCM) 10K type strain sequencing project: providing services to taxonomists for standard genome sequencing and annotation.</title>
        <authorList>
            <consortium name="The Broad Institute Genomics Platform"/>
            <consortium name="The Broad Institute Genome Sequencing Center for Infectious Disease"/>
            <person name="Wu L."/>
            <person name="Ma J."/>
        </authorList>
    </citation>
    <scope>NUCLEOTIDE SEQUENCE [LARGE SCALE GENOMIC DNA]</scope>
    <source>
        <strain evidence="3">CGMCC 4.7093</strain>
    </source>
</reference>
<comment type="caution">
    <text evidence="2">The sequence shown here is derived from an EMBL/GenBank/DDBJ whole genome shotgun (WGS) entry which is preliminary data.</text>
</comment>
<organism evidence="2 3">
    <name type="scientific">Actinomycetospora atypica</name>
    <dbReference type="NCBI Taxonomy" id="1290095"/>
    <lineage>
        <taxon>Bacteria</taxon>
        <taxon>Bacillati</taxon>
        <taxon>Actinomycetota</taxon>
        <taxon>Actinomycetes</taxon>
        <taxon>Pseudonocardiales</taxon>
        <taxon>Pseudonocardiaceae</taxon>
        <taxon>Actinomycetospora</taxon>
    </lineage>
</organism>
<name>A0ABV9YUS6_9PSEU</name>
<evidence type="ECO:0000256" key="1">
    <source>
        <dbReference type="SAM" id="MobiDB-lite"/>
    </source>
</evidence>
<dbReference type="EMBL" id="JBHSIV010000035">
    <property type="protein sequence ID" value="MFC5065367.1"/>
    <property type="molecule type" value="Genomic_DNA"/>
</dbReference>
<sequence length="283" mass="29157">MARRDGGDRAALSAVPPPRRLADLGAASSDVVLAAGDRAIAAIAAVLPERTAVAARVGLPAPSVDAADLLARHCAQRGIRFAALADGAEDLRRAAERLRARHRALAEEAGVLWERWSGPSAEEVADRVVLLGRATQEVVTMLSETAETVEAAGLAVADDVAARAAAARALGAAEPGPAPGPGAVSAAARSWAATLDAELHRYLEVADRTDRSIAATWQELAQRLDALRRLSGAEPEPIGADPAGLPPDLLALPEILAALGPLGLDDEPDGPDDRPGDEDDVRG</sequence>